<accession>X1VHM3</accession>
<reference evidence="2" key="1">
    <citation type="journal article" date="2014" name="Front. Microbiol.">
        <title>High frequency of phylogenetically diverse reductive dehalogenase-homologous genes in deep subseafloor sedimentary metagenomes.</title>
        <authorList>
            <person name="Kawai M."/>
            <person name="Futagami T."/>
            <person name="Toyoda A."/>
            <person name="Takaki Y."/>
            <person name="Nishi S."/>
            <person name="Hori S."/>
            <person name="Arai W."/>
            <person name="Tsubouchi T."/>
            <person name="Morono Y."/>
            <person name="Uchiyama I."/>
            <person name="Ito T."/>
            <person name="Fujiyama A."/>
            <person name="Inagaki F."/>
            <person name="Takami H."/>
        </authorList>
    </citation>
    <scope>NUCLEOTIDE SEQUENCE</scope>
    <source>
        <strain evidence="2">Expedition CK06-06</strain>
    </source>
</reference>
<feature type="domain" description="LTD" evidence="1">
    <location>
        <begin position="73"/>
        <end position="224"/>
    </location>
</feature>
<feature type="non-terminal residue" evidence="2">
    <location>
        <position position="239"/>
    </location>
</feature>
<dbReference type="InterPro" id="IPR036415">
    <property type="entry name" value="Lamin_tail_dom_sf"/>
</dbReference>
<dbReference type="AlphaFoldDB" id="X1VHM3"/>
<dbReference type="PROSITE" id="PS51841">
    <property type="entry name" value="LTD"/>
    <property type="match status" value="1"/>
</dbReference>
<proteinExistence type="predicted"/>
<dbReference type="EMBL" id="BARW01033169">
    <property type="protein sequence ID" value="GAJ06895.1"/>
    <property type="molecule type" value="Genomic_DNA"/>
</dbReference>
<sequence length="239" mass="26426">DQHFDNPADPGCYKTFALSENGERLYLSSAEDGLLTGYRQVEDFGASETGVSFGRYYKSSTGNYNFVPMSRNTQSSANAAPKVGPIVINEIMYNPSWPAAAGGSEGGSYTNDQYEYVELHNISAESVTLYRYDRSLPWKFTDGIDFTFPDDIPVTIPAGGYLLVVKNPEAFTWRYPAVPVEKVLGPYSGKLNNAGERLQLSMPGDVDEFGTRYYIRVDRVSYSDGSHPEDCPGGVDLWP</sequence>
<feature type="non-terminal residue" evidence="2">
    <location>
        <position position="1"/>
    </location>
</feature>
<evidence type="ECO:0000259" key="1">
    <source>
        <dbReference type="PROSITE" id="PS51841"/>
    </source>
</evidence>
<protein>
    <recommendedName>
        <fullName evidence="1">LTD domain-containing protein</fullName>
    </recommendedName>
</protein>
<evidence type="ECO:0000313" key="2">
    <source>
        <dbReference type="EMBL" id="GAJ06895.1"/>
    </source>
</evidence>
<dbReference type="InterPro" id="IPR001322">
    <property type="entry name" value="Lamin_tail_dom"/>
</dbReference>
<comment type="caution">
    <text evidence="2">The sequence shown here is derived from an EMBL/GenBank/DDBJ whole genome shotgun (WGS) entry which is preliminary data.</text>
</comment>
<name>X1VHM3_9ZZZZ</name>
<dbReference type="SUPFAM" id="SSF74853">
    <property type="entry name" value="Lamin A/C globular tail domain"/>
    <property type="match status" value="1"/>
</dbReference>
<gene>
    <name evidence="2" type="ORF">S12H4_52305</name>
</gene>
<organism evidence="2">
    <name type="scientific">marine sediment metagenome</name>
    <dbReference type="NCBI Taxonomy" id="412755"/>
    <lineage>
        <taxon>unclassified sequences</taxon>
        <taxon>metagenomes</taxon>
        <taxon>ecological metagenomes</taxon>
    </lineage>
</organism>